<dbReference type="AlphaFoldDB" id="A0A4Y9QTV6"/>
<protein>
    <submittedName>
        <fullName evidence="1">Uncharacterized protein</fullName>
    </submittedName>
</protein>
<organism evidence="1 2">
    <name type="scientific">Algoriphagus kandeliae</name>
    <dbReference type="NCBI Taxonomy" id="2562278"/>
    <lineage>
        <taxon>Bacteria</taxon>
        <taxon>Pseudomonadati</taxon>
        <taxon>Bacteroidota</taxon>
        <taxon>Cytophagia</taxon>
        <taxon>Cytophagales</taxon>
        <taxon>Cyclobacteriaceae</taxon>
        <taxon>Algoriphagus</taxon>
    </lineage>
</organism>
<reference evidence="1 2" key="1">
    <citation type="submission" date="2019-03" db="EMBL/GenBank/DDBJ databases">
        <title>Algoriphagus sp. nov, a new strain isolated from root system soil of mangrove plant Kandelia.</title>
        <authorList>
            <person name="Yin Q."/>
            <person name="Wang K."/>
            <person name="Song Z."/>
        </authorList>
    </citation>
    <scope>NUCLEOTIDE SEQUENCE [LARGE SCALE GENOMIC DNA]</scope>
    <source>
        <strain evidence="1 2">XY-J91</strain>
    </source>
</reference>
<comment type="caution">
    <text evidence="1">The sequence shown here is derived from an EMBL/GenBank/DDBJ whole genome shotgun (WGS) entry which is preliminary data.</text>
</comment>
<name>A0A4Y9QTV6_9BACT</name>
<dbReference type="Proteomes" id="UP000297647">
    <property type="component" value="Unassembled WGS sequence"/>
</dbReference>
<accession>A0A4Y9QTV6</accession>
<sequence>METSVRIEKEQVSAINFTKREVLSNPEEIKQRLATLHRSQTLGNLLHTKVRISFLSVDQNLYEVYTTVWAVGSEFVVLKGGITIPIRSIIKVE</sequence>
<dbReference type="EMBL" id="SPSB01000003">
    <property type="protein sequence ID" value="TFV94653.1"/>
    <property type="molecule type" value="Genomic_DNA"/>
</dbReference>
<evidence type="ECO:0000313" key="1">
    <source>
        <dbReference type="EMBL" id="TFV94653.1"/>
    </source>
</evidence>
<evidence type="ECO:0000313" key="2">
    <source>
        <dbReference type="Proteomes" id="UP000297647"/>
    </source>
</evidence>
<keyword evidence="2" id="KW-1185">Reference proteome</keyword>
<gene>
    <name evidence="1" type="ORF">E4S40_11625</name>
</gene>
<proteinExistence type="predicted"/>
<dbReference type="RefSeq" id="WP_135074191.1">
    <property type="nucleotide sequence ID" value="NZ_SPSB01000003.1"/>
</dbReference>
<dbReference type="OrthoDB" id="982075at2"/>